<dbReference type="InterPro" id="IPR024607">
    <property type="entry name" value="Sulfatase_CS"/>
</dbReference>
<dbReference type="PANTHER" id="PTHR10342">
    <property type="entry name" value="ARYLSULFATASE"/>
    <property type="match status" value="1"/>
</dbReference>
<dbReference type="Gene3D" id="3.30.1120.10">
    <property type="match status" value="1"/>
</dbReference>
<feature type="transmembrane region" description="Helical" evidence="7">
    <location>
        <begin position="563"/>
        <end position="583"/>
    </location>
</feature>
<keyword evidence="4" id="KW-0378">Hydrolase</keyword>
<reference evidence="10 11" key="1">
    <citation type="submission" date="2020-08" db="EMBL/GenBank/DDBJ databases">
        <title>Aphidius gifuensis genome sequencing and assembly.</title>
        <authorList>
            <person name="Du Z."/>
        </authorList>
    </citation>
    <scope>NUCLEOTIDE SEQUENCE [LARGE SCALE GENOMIC DNA]</scope>
    <source>
        <strain evidence="10">YNYX2018</strain>
        <tissue evidence="10">Adults</tissue>
    </source>
</reference>
<sequence>MRVNRILCSHCVLFLLLLCLKFINGQYQASPHIIVFMVDDLGWNDVGFHGSNQIPTPNIDALAYNGIILNRHYVQPSCTPTRAAFFSGKYPLRMGMQGQGIMGGETRGLPLGVRLLPEYLRDYGYSTRLVGKWHLGFHTRLHTPLNRGFDSFFGYYNSYISYYDYRYSQGNMSGFDLHRGDSPAHGTPNQYVTELLTNEALKIIDNHDVNHPLYLQLNHLGVHAPLEKSSRTSNYNDDKFEHIADKSRKTYAEMVVEIDESLGQIVSALGDRGMLKNSIILFMTDNGAPTIGKFRNWGSNWPLRGTKYTLYEGGLRGVAAIWSPRLQRPAKVSNNLMHVTDWLPTLFSAAGGNVQELGEIDGIDHWQHLSNDEKAPRHKILLNIDEVSKTEAAINKRYKLVRGVYQQGYYDSYYGDSGKDFYIGEYNYTLVHRSSVATAISAHLGDPMTQPSVMTHLREEATVLCNNLLHRSSRSRSPCENDTECLFDIVNDPCEERNVAKQYPKEMRELDLMLLSYGNLLVHQPKKTIIDWSADPKRRNDTWEPWLHPSYFEDQYGYNKAEAITVSMFIYYVVFVISHFYALI</sequence>
<evidence type="ECO:0000259" key="9">
    <source>
        <dbReference type="Pfam" id="PF00884"/>
    </source>
</evidence>
<feature type="domain" description="Sulfatase N-terminal" evidence="9">
    <location>
        <begin position="31"/>
        <end position="351"/>
    </location>
</feature>
<dbReference type="OrthoDB" id="103349at2759"/>
<keyword evidence="11" id="KW-1185">Reference proteome</keyword>
<comment type="caution">
    <text evidence="10">The sequence shown here is derived from an EMBL/GenBank/DDBJ whole genome shotgun (WGS) entry which is preliminary data.</text>
</comment>
<organism evidence="10 11">
    <name type="scientific">Aphidius gifuensis</name>
    <name type="common">Parasitoid wasp</name>
    <dbReference type="NCBI Taxonomy" id="684658"/>
    <lineage>
        <taxon>Eukaryota</taxon>
        <taxon>Metazoa</taxon>
        <taxon>Ecdysozoa</taxon>
        <taxon>Arthropoda</taxon>
        <taxon>Hexapoda</taxon>
        <taxon>Insecta</taxon>
        <taxon>Pterygota</taxon>
        <taxon>Neoptera</taxon>
        <taxon>Endopterygota</taxon>
        <taxon>Hymenoptera</taxon>
        <taxon>Apocrita</taxon>
        <taxon>Ichneumonoidea</taxon>
        <taxon>Braconidae</taxon>
        <taxon>Aphidiinae</taxon>
        <taxon>Aphidius</taxon>
    </lineage>
</organism>
<comment type="similarity">
    <text evidence="2">Belongs to the sulfatase family.</text>
</comment>
<dbReference type="InterPro" id="IPR047115">
    <property type="entry name" value="ARSB"/>
</dbReference>
<dbReference type="Gene3D" id="3.40.720.10">
    <property type="entry name" value="Alkaline Phosphatase, subunit A"/>
    <property type="match status" value="1"/>
</dbReference>
<dbReference type="Proteomes" id="UP000639338">
    <property type="component" value="Unassembled WGS sequence"/>
</dbReference>
<evidence type="ECO:0000313" key="10">
    <source>
        <dbReference type="EMBL" id="KAF7989925.1"/>
    </source>
</evidence>
<feature type="signal peptide" evidence="8">
    <location>
        <begin position="1"/>
        <end position="25"/>
    </location>
</feature>
<evidence type="ECO:0000256" key="8">
    <source>
        <dbReference type="SAM" id="SignalP"/>
    </source>
</evidence>
<keyword evidence="7" id="KW-0812">Transmembrane</keyword>
<comment type="cofactor">
    <cofactor evidence="1">
        <name>Ca(2+)</name>
        <dbReference type="ChEBI" id="CHEBI:29108"/>
    </cofactor>
</comment>
<gene>
    <name evidence="10" type="ORF">HCN44_008599</name>
</gene>
<keyword evidence="3" id="KW-0479">Metal-binding</keyword>
<dbReference type="GO" id="GO:0046872">
    <property type="term" value="F:metal ion binding"/>
    <property type="evidence" value="ECO:0007669"/>
    <property type="project" value="UniProtKB-KW"/>
</dbReference>
<protein>
    <recommendedName>
        <fullName evidence="9">Sulfatase N-terminal domain-containing protein</fullName>
    </recommendedName>
</protein>
<dbReference type="PANTHER" id="PTHR10342:SF264">
    <property type="entry name" value="MIP05773P-RELATED"/>
    <property type="match status" value="1"/>
</dbReference>
<evidence type="ECO:0000256" key="2">
    <source>
        <dbReference type="ARBA" id="ARBA00008779"/>
    </source>
</evidence>
<feature type="chain" id="PRO_5032887892" description="Sulfatase N-terminal domain-containing protein" evidence="8">
    <location>
        <begin position="26"/>
        <end position="584"/>
    </location>
</feature>
<dbReference type="GO" id="GO:0008484">
    <property type="term" value="F:sulfuric ester hydrolase activity"/>
    <property type="evidence" value="ECO:0007669"/>
    <property type="project" value="InterPro"/>
</dbReference>
<evidence type="ECO:0000256" key="7">
    <source>
        <dbReference type="SAM" id="Phobius"/>
    </source>
</evidence>
<dbReference type="CDD" id="cd16029">
    <property type="entry name" value="4-S"/>
    <property type="match status" value="1"/>
</dbReference>
<evidence type="ECO:0000256" key="6">
    <source>
        <dbReference type="ARBA" id="ARBA00023180"/>
    </source>
</evidence>
<keyword evidence="8" id="KW-0732">Signal</keyword>
<dbReference type="SUPFAM" id="SSF53649">
    <property type="entry name" value="Alkaline phosphatase-like"/>
    <property type="match status" value="1"/>
</dbReference>
<evidence type="ECO:0000256" key="3">
    <source>
        <dbReference type="ARBA" id="ARBA00022723"/>
    </source>
</evidence>
<keyword evidence="6" id="KW-0325">Glycoprotein</keyword>
<proteinExistence type="inferred from homology"/>
<accession>A0A834XMS2</accession>
<dbReference type="InterPro" id="IPR017850">
    <property type="entry name" value="Alkaline_phosphatase_core_sf"/>
</dbReference>
<evidence type="ECO:0000313" key="11">
    <source>
        <dbReference type="Proteomes" id="UP000639338"/>
    </source>
</evidence>
<keyword evidence="7" id="KW-1133">Transmembrane helix</keyword>
<dbReference type="EMBL" id="JACMRX010000005">
    <property type="protein sequence ID" value="KAF7989925.1"/>
    <property type="molecule type" value="Genomic_DNA"/>
</dbReference>
<dbReference type="AlphaFoldDB" id="A0A834XMS2"/>
<keyword evidence="7" id="KW-0472">Membrane</keyword>
<evidence type="ECO:0000256" key="1">
    <source>
        <dbReference type="ARBA" id="ARBA00001913"/>
    </source>
</evidence>
<dbReference type="Pfam" id="PF00884">
    <property type="entry name" value="Sulfatase"/>
    <property type="match status" value="1"/>
</dbReference>
<name>A0A834XMS2_APHGI</name>
<keyword evidence="5" id="KW-0106">Calcium</keyword>
<evidence type="ECO:0000256" key="4">
    <source>
        <dbReference type="ARBA" id="ARBA00022801"/>
    </source>
</evidence>
<dbReference type="PROSITE" id="PS00149">
    <property type="entry name" value="SULFATASE_2"/>
    <property type="match status" value="1"/>
</dbReference>
<evidence type="ECO:0000256" key="5">
    <source>
        <dbReference type="ARBA" id="ARBA00022837"/>
    </source>
</evidence>
<dbReference type="InterPro" id="IPR000917">
    <property type="entry name" value="Sulfatase_N"/>
</dbReference>